<dbReference type="GO" id="GO:0005525">
    <property type="term" value="F:GTP binding"/>
    <property type="evidence" value="ECO:0007669"/>
    <property type="project" value="InterPro"/>
</dbReference>
<evidence type="ECO:0000313" key="5">
    <source>
        <dbReference type="Proteomes" id="UP000178485"/>
    </source>
</evidence>
<feature type="domain" description="Hydrogen maturase F tetramerization" evidence="3">
    <location>
        <begin position="276"/>
        <end position="390"/>
    </location>
</feature>
<dbReference type="Gene3D" id="3.40.50.11410">
    <property type="match status" value="1"/>
</dbReference>
<dbReference type="GO" id="GO:0005737">
    <property type="term" value="C:cytoplasm"/>
    <property type="evidence" value="ECO:0007669"/>
    <property type="project" value="TreeGrafter"/>
</dbReference>
<dbReference type="STRING" id="1642646.ING2E5A_2495"/>
<dbReference type="GO" id="GO:0002098">
    <property type="term" value="P:tRNA wobble uridine modification"/>
    <property type="evidence" value="ECO:0007669"/>
    <property type="project" value="TreeGrafter"/>
</dbReference>
<dbReference type="RefSeq" id="WP_071137604.1">
    <property type="nucleotide sequence ID" value="NZ_DUQN01000011.1"/>
</dbReference>
<dbReference type="InterPro" id="IPR023873">
    <property type="entry name" value="FeFe-hyd_GTPase_HydF"/>
</dbReference>
<accession>A0A1G4G9T3</accession>
<dbReference type="EC" id="3.6.-.-" evidence="4"/>
<dbReference type="Gene3D" id="3.40.50.11420">
    <property type="match status" value="1"/>
</dbReference>
<dbReference type="NCBIfam" id="TIGR03918">
    <property type="entry name" value="GTP_HydF"/>
    <property type="match status" value="1"/>
</dbReference>
<dbReference type="InterPro" id="IPR040644">
    <property type="entry name" value="HydF_tetramer"/>
</dbReference>
<reference evidence="4 5" key="1">
    <citation type="submission" date="2016-08" db="EMBL/GenBank/DDBJ databases">
        <authorList>
            <person name="Seilhamer J.J."/>
        </authorList>
    </citation>
    <scope>NUCLEOTIDE SEQUENCE [LARGE SCALE GENOMIC DNA]</scope>
    <source>
        <strain evidence="4">ING2-E5A</strain>
    </source>
</reference>
<dbReference type="PANTHER" id="PTHR42714:SF6">
    <property type="entry name" value="TRANSLATION INITIATION FACTOR IF-2"/>
    <property type="match status" value="1"/>
</dbReference>
<dbReference type="Proteomes" id="UP000178485">
    <property type="component" value="Chromosome i"/>
</dbReference>
<protein>
    <submittedName>
        <fullName evidence="4">tRNA modification GTPase MnmE</fullName>
        <ecNumber evidence="4">3.6.-.-</ecNumber>
    </submittedName>
</protein>
<feature type="domain" description="Hydrogen maturase F dimerization" evidence="2">
    <location>
        <begin position="175"/>
        <end position="272"/>
    </location>
</feature>
<dbReference type="SUPFAM" id="SSF52540">
    <property type="entry name" value="P-loop containing nucleoside triphosphate hydrolases"/>
    <property type="match status" value="1"/>
</dbReference>
<dbReference type="PANTHER" id="PTHR42714">
    <property type="entry name" value="TRNA MODIFICATION GTPASE GTPBP3"/>
    <property type="match status" value="1"/>
</dbReference>
<evidence type="ECO:0000313" key="4">
    <source>
        <dbReference type="EMBL" id="SCM59292.1"/>
    </source>
</evidence>
<dbReference type="CDD" id="cd00880">
    <property type="entry name" value="Era_like"/>
    <property type="match status" value="1"/>
</dbReference>
<dbReference type="Pfam" id="PF18128">
    <property type="entry name" value="HydF_dimer"/>
    <property type="match status" value="1"/>
</dbReference>
<dbReference type="GO" id="GO:0030488">
    <property type="term" value="P:tRNA methylation"/>
    <property type="evidence" value="ECO:0007669"/>
    <property type="project" value="TreeGrafter"/>
</dbReference>
<dbReference type="Gene3D" id="3.40.50.300">
    <property type="entry name" value="P-loop containing nucleotide triphosphate hydrolases"/>
    <property type="match status" value="1"/>
</dbReference>
<name>A0A1G4G9T3_9BACT</name>
<dbReference type="Pfam" id="PF18133">
    <property type="entry name" value="HydF_tetramer"/>
    <property type="match status" value="1"/>
</dbReference>
<dbReference type="InterPro" id="IPR027417">
    <property type="entry name" value="P-loop_NTPase"/>
</dbReference>
<gene>
    <name evidence="4" type="primary">mnmE 3</name>
    <name evidence="4" type="ORF">ING2E5A_2495</name>
</gene>
<dbReference type="PRINTS" id="PR00326">
    <property type="entry name" value="GTP1OBG"/>
</dbReference>
<dbReference type="NCBIfam" id="TIGR00231">
    <property type="entry name" value="small_GTP"/>
    <property type="match status" value="1"/>
</dbReference>
<dbReference type="KEGG" id="pmuc:ING2E5A_2495"/>
<proteinExistence type="predicted"/>
<dbReference type="GO" id="GO:0016787">
    <property type="term" value="F:hydrolase activity"/>
    <property type="evidence" value="ECO:0007669"/>
    <property type="project" value="UniProtKB-KW"/>
</dbReference>
<organism evidence="4 5">
    <name type="scientific">Petrimonas mucosa</name>
    <dbReference type="NCBI Taxonomy" id="1642646"/>
    <lineage>
        <taxon>Bacteria</taxon>
        <taxon>Pseudomonadati</taxon>
        <taxon>Bacteroidota</taxon>
        <taxon>Bacteroidia</taxon>
        <taxon>Bacteroidales</taxon>
        <taxon>Dysgonomonadaceae</taxon>
        <taxon>Petrimonas</taxon>
    </lineage>
</organism>
<dbReference type="InterPro" id="IPR006073">
    <property type="entry name" value="GTP-bd"/>
</dbReference>
<dbReference type="AlphaFoldDB" id="A0A1G4G9T3"/>
<dbReference type="InterPro" id="IPR005225">
    <property type="entry name" value="Small_GTP-bd"/>
</dbReference>
<keyword evidence="5" id="KW-1185">Reference proteome</keyword>
<evidence type="ECO:0000259" key="3">
    <source>
        <dbReference type="Pfam" id="PF18133"/>
    </source>
</evidence>
<evidence type="ECO:0000259" key="2">
    <source>
        <dbReference type="Pfam" id="PF18128"/>
    </source>
</evidence>
<dbReference type="InterPro" id="IPR041606">
    <property type="entry name" value="HydF_dimer"/>
</dbReference>
<dbReference type="EMBL" id="LT608328">
    <property type="protein sequence ID" value="SCM59292.1"/>
    <property type="molecule type" value="Genomic_DNA"/>
</dbReference>
<keyword evidence="4" id="KW-0378">Hydrolase</keyword>
<dbReference type="Pfam" id="PF01926">
    <property type="entry name" value="MMR_HSR1"/>
    <property type="match status" value="1"/>
</dbReference>
<evidence type="ECO:0000259" key="1">
    <source>
        <dbReference type="Pfam" id="PF01926"/>
    </source>
</evidence>
<sequence>MSHPKIDIGIFGRRNTGKSTLVNLLTGQDTAIVSDIPGTTTDPVRKSVEIFGIGPVILVDTAGVDDGGELGRKRVDKSLDTLKRVECAVLLITGNQFGQYELDLIHQFRRFNVPYLILHNKSDISRIATLTRTVIKRHSDAEVLDFSAKDPGNLEIIIDALRKIVPRTSLQPDRLIGDLVRPKALVLLITPIDSEAPEGRLILPQNRTIRDALDHHCITIVIRETELEDFMRLGIEPALVITDSQAFGHVARHIPGHIPLTSFSILFSRLKGDFHTFLRSTPLLSDLKEGDKILILESCTHQTNCDDIGRVKIPGLLQQFTGKKLSFTVVGGLSEIPPDDYAFVIQCGGCMISRKQLINRISPFIEKGIPVTNYGMALAYMNGIFERVTKLFP</sequence>
<feature type="domain" description="G" evidence="1">
    <location>
        <begin position="8"/>
        <end position="121"/>
    </location>
</feature>